<proteinExistence type="predicted"/>
<dbReference type="SUPFAM" id="SSF56235">
    <property type="entry name" value="N-terminal nucleophile aminohydrolases (Ntn hydrolases)"/>
    <property type="match status" value="1"/>
</dbReference>
<organism evidence="1">
    <name type="scientific">Zea mays</name>
    <name type="common">Maize</name>
    <dbReference type="NCBI Taxonomy" id="4577"/>
    <lineage>
        <taxon>Eukaryota</taxon>
        <taxon>Viridiplantae</taxon>
        <taxon>Streptophyta</taxon>
        <taxon>Embryophyta</taxon>
        <taxon>Tracheophyta</taxon>
        <taxon>Spermatophyta</taxon>
        <taxon>Magnoliopsida</taxon>
        <taxon>Liliopsida</taxon>
        <taxon>Poales</taxon>
        <taxon>Poaceae</taxon>
        <taxon>PACMAD clade</taxon>
        <taxon>Panicoideae</taxon>
        <taxon>Andropogonodae</taxon>
        <taxon>Andropogoneae</taxon>
        <taxon>Tripsacinae</taxon>
        <taxon>Zea</taxon>
    </lineage>
</organism>
<name>A0A1D6F4W1_MAIZE</name>
<evidence type="ECO:0000313" key="1">
    <source>
        <dbReference type="EMBL" id="ONM26349.1"/>
    </source>
</evidence>
<dbReference type="Gene3D" id="3.60.20.10">
    <property type="entry name" value="Glutamine Phosphoribosylpyrophosphate, subunit 1, domain 1"/>
    <property type="match status" value="1"/>
</dbReference>
<dbReference type="AlphaFoldDB" id="A0A1D6F4W1"/>
<dbReference type="InParanoid" id="A0A1D6F4W1"/>
<dbReference type="EMBL" id="CM007648">
    <property type="protein sequence ID" value="ONM26349.1"/>
    <property type="molecule type" value="Genomic_DNA"/>
</dbReference>
<dbReference type="STRING" id="4577.A0A1D6F4W1"/>
<accession>A0A1D6F4W1</accession>
<sequence length="205" mass="22531">MSRVFDDYYIMDCSVISAPEVTQRRTDNNDQFVILPTVGVAFCAGVGVLTNDETMKIVAYIEIGTDGCNVVPNVGFNPGKNFTCSSVFYILLMMKLKYNKTGRENDCLSRVGHWNMMNKGPTRRDAAALDPELLQLVELAPGALRENSIADVLYSQWLVLPETTKLLGSTAIGLKTKDGVVLAIEKRVTSPLLVLSHFLSGHSVK</sequence>
<dbReference type="InterPro" id="IPR029055">
    <property type="entry name" value="Ntn_hydrolases_N"/>
</dbReference>
<reference evidence="1" key="1">
    <citation type="submission" date="2015-12" db="EMBL/GenBank/DDBJ databases">
        <title>Update maize B73 reference genome by single molecule sequencing technologies.</title>
        <authorList>
            <consortium name="Maize Genome Sequencing Project"/>
            <person name="Ware D."/>
        </authorList>
    </citation>
    <scope>NUCLEOTIDE SEQUENCE [LARGE SCALE GENOMIC DNA]</scope>
    <source>
        <tissue evidence="1">Seedling</tissue>
    </source>
</reference>
<gene>
    <name evidence="1" type="ORF">ZEAMMB73_Zm00001d007218</name>
</gene>
<protein>
    <submittedName>
        <fullName evidence="1">Uncharacterized protein</fullName>
    </submittedName>
</protein>
<dbReference type="SMR" id="A0A1D6F4W1"/>